<feature type="domain" description="ABC transmembrane type-1" evidence="10">
    <location>
        <begin position="8"/>
        <end position="209"/>
    </location>
</feature>
<protein>
    <submittedName>
        <fullName evidence="11">Molybdate ABC transporter, permease protein</fullName>
    </submittedName>
</protein>
<keyword evidence="12" id="KW-1185">Reference proteome</keyword>
<sequence length="606" mass="67370">MEFDLSPLWISLRIAVFATSLTFFVGIASAYWMLGYRGKWKSLIEGIFVSPLILPPTVVGFFLLLLFGKNGPIGQLLLPLNFSVVFTWYGAVIAATVVAFPLMYKTALGAFEQIDANLLRVARTLGASEWTIFWRITIPLALPGILAGTTLAFARALGEFGATLMIAGNIPGQTQTIPMAIYFAVEAGAMNEAWVWVLFMMGISLSGIIAVNFWQESRGKARGGKERKIGRWGDGENLSSFNIQPSSLSQTGLFVDIKKQLHGFSLDVYFRSNEYALGLLGASGSGKSMTLRCIAGIDTPTEGRIVLNGRVLFDSEQGINIPSRDRKIGFLFQNYALFPHLTVAQNIAFSFPKGTSRLTIKQQVETQLVAMHLEGLANRYPHELSGGQQQRVALARALASQPEALLLDEPFSALDTHLRAQLEKQLISTLATYQGITLFVTHNLEEAYRVCRDLLVLERGHAIASGSKYDIFERPGTFRVAQLTGCKNFSRAVVTASQQVEALDWGCNLQVIEPIPVPLSSVGIRAHQIAFTKQPNQENTFPCWLVQAIETPHRMTLYLKLNASPSHPEDYHLQAEVFKEKWESFKDQPYPWHIRLDPLRLILMQE</sequence>
<dbReference type="OrthoDB" id="508245at2"/>
<gene>
    <name evidence="11" type="ORF">Mic7113_1272</name>
</gene>
<proteinExistence type="inferred from homology"/>
<dbReference type="PATRIC" id="fig|1173027.3.peg.1407"/>
<reference evidence="11 12" key="1">
    <citation type="submission" date="2012-06" db="EMBL/GenBank/DDBJ databases">
        <title>Finished chromosome of genome of Microcoleus sp. PCC 7113.</title>
        <authorList>
            <consortium name="US DOE Joint Genome Institute"/>
            <person name="Gugger M."/>
            <person name="Coursin T."/>
            <person name="Rippka R."/>
            <person name="Tandeau De Marsac N."/>
            <person name="Huntemann M."/>
            <person name="Wei C.-L."/>
            <person name="Han J."/>
            <person name="Detter J.C."/>
            <person name="Han C."/>
            <person name="Tapia R."/>
            <person name="Chen A."/>
            <person name="Kyrpides N."/>
            <person name="Mavromatis K."/>
            <person name="Markowitz V."/>
            <person name="Szeto E."/>
            <person name="Ivanova N."/>
            <person name="Pagani I."/>
            <person name="Pati A."/>
            <person name="Goodwin L."/>
            <person name="Nordberg H.P."/>
            <person name="Cantor M.N."/>
            <person name="Hua S.X."/>
            <person name="Woyke T."/>
            <person name="Kerfeld C.A."/>
        </authorList>
    </citation>
    <scope>NUCLEOTIDE SEQUENCE [LARGE SCALE GENOMIC DNA]</scope>
    <source>
        <strain evidence="11 12">PCC 7113</strain>
    </source>
</reference>
<dbReference type="Gene3D" id="3.40.50.300">
    <property type="entry name" value="P-loop containing nucleotide triphosphate hydrolases"/>
    <property type="match status" value="1"/>
</dbReference>
<dbReference type="AlphaFoldDB" id="K9WAA7"/>
<evidence type="ECO:0000256" key="7">
    <source>
        <dbReference type="ARBA" id="ARBA00023136"/>
    </source>
</evidence>
<dbReference type="eggNOG" id="COG4149">
    <property type="taxonomic scope" value="Bacteria"/>
</dbReference>
<dbReference type="PANTHER" id="PTHR43514:SF1">
    <property type="entry name" value="SULFATE_THIOSULFATE IMPORT ATP-BINDING PROTEIN CYSA"/>
    <property type="match status" value="1"/>
</dbReference>
<evidence type="ECO:0000256" key="2">
    <source>
        <dbReference type="ARBA" id="ARBA00022505"/>
    </source>
</evidence>
<evidence type="ECO:0000256" key="3">
    <source>
        <dbReference type="ARBA" id="ARBA00022692"/>
    </source>
</evidence>
<dbReference type="PANTHER" id="PTHR43514">
    <property type="entry name" value="ABC TRANSPORTER I FAMILY MEMBER 10"/>
    <property type="match status" value="1"/>
</dbReference>
<comment type="similarity">
    <text evidence="8">Belongs to the binding-protein-dependent transport system permease family.</text>
</comment>
<dbReference type="STRING" id="1173027.Mic7113_1272"/>
<organism evidence="11 12">
    <name type="scientific">Allocoleopsis franciscana PCC 7113</name>
    <dbReference type="NCBI Taxonomy" id="1173027"/>
    <lineage>
        <taxon>Bacteria</taxon>
        <taxon>Bacillati</taxon>
        <taxon>Cyanobacteriota</taxon>
        <taxon>Cyanophyceae</taxon>
        <taxon>Coleofasciculales</taxon>
        <taxon>Coleofasciculaceae</taxon>
        <taxon>Allocoleopsis</taxon>
        <taxon>Allocoleopsis franciscana</taxon>
    </lineage>
</organism>
<dbReference type="eggNOG" id="COG1118">
    <property type="taxonomic scope" value="Bacteria"/>
</dbReference>
<dbReference type="PROSITE" id="PS00211">
    <property type="entry name" value="ABC_TRANSPORTER_1"/>
    <property type="match status" value="1"/>
</dbReference>
<feature type="transmembrane region" description="Helical" evidence="8">
    <location>
        <begin position="46"/>
        <end position="68"/>
    </location>
</feature>
<evidence type="ECO:0000313" key="11">
    <source>
        <dbReference type="EMBL" id="AFZ17158.1"/>
    </source>
</evidence>
<dbReference type="SUPFAM" id="SSF52540">
    <property type="entry name" value="P-loop containing nucleoside triphosphate hydrolases"/>
    <property type="match status" value="1"/>
</dbReference>
<dbReference type="InterPro" id="IPR027417">
    <property type="entry name" value="P-loop_NTPase"/>
</dbReference>
<dbReference type="SUPFAM" id="SSF161098">
    <property type="entry name" value="MetI-like"/>
    <property type="match status" value="1"/>
</dbReference>
<dbReference type="EMBL" id="CP003630">
    <property type="protein sequence ID" value="AFZ17158.1"/>
    <property type="molecule type" value="Genomic_DNA"/>
</dbReference>
<dbReference type="NCBIfam" id="TIGR02141">
    <property type="entry name" value="modB_ABC"/>
    <property type="match status" value="1"/>
</dbReference>
<dbReference type="PROSITE" id="PS50928">
    <property type="entry name" value="ABC_TM1"/>
    <property type="match status" value="1"/>
</dbReference>
<comment type="subcellular location">
    <subcellularLocation>
        <location evidence="8">Cell membrane</location>
        <topology evidence="8">Multi-pass membrane protein</topology>
    </subcellularLocation>
    <subcellularLocation>
        <location evidence="1">Membrane</location>
        <topology evidence="1">Multi-pass membrane protein</topology>
    </subcellularLocation>
</comment>
<accession>K9WAA7</accession>
<evidence type="ECO:0000256" key="5">
    <source>
        <dbReference type="ARBA" id="ARBA00022840"/>
    </source>
</evidence>
<dbReference type="RefSeq" id="WP_015181318.1">
    <property type="nucleotide sequence ID" value="NC_019738.1"/>
</dbReference>
<keyword evidence="7 8" id="KW-0472">Membrane</keyword>
<dbReference type="InterPro" id="IPR003439">
    <property type="entry name" value="ABC_transporter-like_ATP-bd"/>
</dbReference>
<name>K9WAA7_9CYAN</name>
<dbReference type="Proteomes" id="UP000010471">
    <property type="component" value="Chromosome"/>
</dbReference>
<evidence type="ECO:0000256" key="1">
    <source>
        <dbReference type="ARBA" id="ARBA00004141"/>
    </source>
</evidence>
<dbReference type="Pfam" id="PF00005">
    <property type="entry name" value="ABC_tran"/>
    <property type="match status" value="1"/>
</dbReference>
<dbReference type="KEGG" id="mic:Mic7113_1272"/>
<evidence type="ECO:0000313" key="12">
    <source>
        <dbReference type="Proteomes" id="UP000010471"/>
    </source>
</evidence>
<dbReference type="InterPro" id="IPR011867">
    <property type="entry name" value="ModB_ABC"/>
</dbReference>
<evidence type="ECO:0000256" key="8">
    <source>
        <dbReference type="RuleBase" id="RU363032"/>
    </source>
</evidence>
<keyword evidence="8" id="KW-0813">Transport</keyword>
<feature type="transmembrane region" description="Helical" evidence="8">
    <location>
        <begin position="132"/>
        <end position="154"/>
    </location>
</feature>
<keyword evidence="5" id="KW-0067">ATP-binding</keyword>
<dbReference type="GO" id="GO:0005524">
    <property type="term" value="F:ATP binding"/>
    <property type="evidence" value="ECO:0007669"/>
    <property type="project" value="UniProtKB-KW"/>
</dbReference>
<dbReference type="SMART" id="SM00382">
    <property type="entry name" value="AAA"/>
    <property type="match status" value="1"/>
</dbReference>
<dbReference type="InterPro" id="IPR003593">
    <property type="entry name" value="AAA+_ATPase"/>
</dbReference>
<dbReference type="Pfam" id="PF00528">
    <property type="entry name" value="BPD_transp_1"/>
    <property type="match status" value="1"/>
</dbReference>
<dbReference type="CDD" id="cd06261">
    <property type="entry name" value="TM_PBP2"/>
    <property type="match status" value="1"/>
</dbReference>
<keyword evidence="2" id="KW-0500">Molybdenum</keyword>
<evidence type="ECO:0000256" key="6">
    <source>
        <dbReference type="ARBA" id="ARBA00022989"/>
    </source>
</evidence>
<feature type="transmembrane region" description="Helical" evidence="8">
    <location>
        <begin position="88"/>
        <end position="111"/>
    </location>
</feature>
<dbReference type="InterPro" id="IPR000515">
    <property type="entry name" value="MetI-like"/>
</dbReference>
<keyword evidence="4" id="KW-0547">Nucleotide-binding</keyword>
<dbReference type="HOGENOM" id="CLU_016047_17_2_3"/>
<dbReference type="GO" id="GO:0005886">
    <property type="term" value="C:plasma membrane"/>
    <property type="evidence" value="ECO:0007669"/>
    <property type="project" value="UniProtKB-SubCell"/>
</dbReference>
<feature type="transmembrane region" description="Helical" evidence="8">
    <location>
        <begin position="12"/>
        <end position="34"/>
    </location>
</feature>
<evidence type="ECO:0000256" key="4">
    <source>
        <dbReference type="ARBA" id="ARBA00022741"/>
    </source>
</evidence>
<keyword evidence="3 8" id="KW-0812">Transmembrane</keyword>
<dbReference type="InterPro" id="IPR050334">
    <property type="entry name" value="Molybdenum_import_ModC"/>
</dbReference>
<evidence type="ECO:0000259" key="9">
    <source>
        <dbReference type="PROSITE" id="PS50893"/>
    </source>
</evidence>
<dbReference type="InterPro" id="IPR035906">
    <property type="entry name" value="MetI-like_sf"/>
</dbReference>
<feature type="transmembrane region" description="Helical" evidence="8">
    <location>
        <begin position="193"/>
        <end position="214"/>
    </location>
</feature>
<keyword evidence="6 8" id="KW-1133">Transmembrane helix</keyword>
<dbReference type="GO" id="GO:0015098">
    <property type="term" value="F:molybdate ion transmembrane transporter activity"/>
    <property type="evidence" value="ECO:0007669"/>
    <property type="project" value="InterPro"/>
</dbReference>
<dbReference type="GO" id="GO:0016887">
    <property type="term" value="F:ATP hydrolysis activity"/>
    <property type="evidence" value="ECO:0007669"/>
    <property type="project" value="InterPro"/>
</dbReference>
<feature type="domain" description="ABC transporter" evidence="9">
    <location>
        <begin position="243"/>
        <end position="484"/>
    </location>
</feature>
<dbReference type="InterPro" id="IPR017871">
    <property type="entry name" value="ABC_transporter-like_CS"/>
</dbReference>
<dbReference type="PROSITE" id="PS50893">
    <property type="entry name" value="ABC_TRANSPORTER_2"/>
    <property type="match status" value="1"/>
</dbReference>
<evidence type="ECO:0000259" key="10">
    <source>
        <dbReference type="PROSITE" id="PS50928"/>
    </source>
</evidence>
<dbReference type="Gene3D" id="1.10.3720.10">
    <property type="entry name" value="MetI-like"/>
    <property type="match status" value="1"/>
</dbReference>